<feature type="region of interest" description="Disordered" evidence="1">
    <location>
        <begin position="202"/>
        <end position="478"/>
    </location>
</feature>
<evidence type="ECO:0000256" key="1">
    <source>
        <dbReference type="SAM" id="MobiDB-lite"/>
    </source>
</evidence>
<protein>
    <submittedName>
        <fullName evidence="2">Uncharacterized protein</fullName>
    </submittedName>
</protein>
<evidence type="ECO:0000313" key="2">
    <source>
        <dbReference type="EMBL" id="GJJ72276.1"/>
    </source>
</evidence>
<feature type="compositionally biased region" description="Basic and acidic residues" evidence="1">
    <location>
        <begin position="1"/>
        <end position="11"/>
    </location>
</feature>
<dbReference type="Proteomes" id="UP000827284">
    <property type="component" value="Unassembled WGS sequence"/>
</dbReference>
<reference evidence="2" key="1">
    <citation type="submission" date="2021-11" db="EMBL/GenBank/DDBJ databases">
        <authorList>
            <person name="Herlambang A."/>
            <person name="Guo Y."/>
            <person name="Takashima Y."/>
            <person name="Nishizawa T."/>
        </authorList>
    </citation>
    <scope>NUCLEOTIDE SEQUENCE</scope>
    <source>
        <strain evidence="2">E1425</strain>
    </source>
</reference>
<reference evidence="2" key="2">
    <citation type="journal article" date="2022" name="Microbiol. Resour. Announc.">
        <title>Whole-Genome Sequence of Entomortierella parvispora E1425, a Mucoromycotan Fungus Associated with Burkholderiaceae-Related Endosymbiotic Bacteria.</title>
        <authorList>
            <person name="Herlambang A."/>
            <person name="Guo Y."/>
            <person name="Takashima Y."/>
            <person name="Narisawa K."/>
            <person name="Ohta H."/>
            <person name="Nishizawa T."/>
        </authorList>
    </citation>
    <scope>NUCLEOTIDE SEQUENCE</scope>
    <source>
        <strain evidence="2">E1425</strain>
    </source>
</reference>
<proteinExistence type="predicted"/>
<evidence type="ECO:0000313" key="3">
    <source>
        <dbReference type="Proteomes" id="UP000827284"/>
    </source>
</evidence>
<feature type="compositionally biased region" description="Polar residues" evidence="1">
    <location>
        <begin position="22"/>
        <end position="37"/>
    </location>
</feature>
<dbReference type="AlphaFoldDB" id="A0A9P3H8T1"/>
<feature type="compositionally biased region" description="Basic and acidic residues" evidence="1">
    <location>
        <begin position="463"/>
        <end position="478"/>
    </location>
</feature>
<feature type="compositionally biased region" description="Low complexity" evidence="1">
    <location>
        <begin position="286"/>
        <end position="299"/>
    </location>
</feature>
<keyword evidence="3" id="KW-1185">Reference proteome</keyword>
<gene>
    <name evidence="2" type="ORF">EMPS_04633</name>
</gene>
<feature type="region of interest" description="Disordered" evidence="1">
    <location>
        <begin position="1"/>
        <end position="64"/>
    </location>
</feature>
<feature type="compositionally biased region" description="Low complexity" evidence="1">
    <location>
        <begin position="407"/>
        <end position="422"/>
    </location>
</feature>
<feature type="compositionally biased region" description="Basic and acidic residues" evidence="1">
    <location>
        <begin position="38"/>
        <end position="48"/>
    </location>
</feature>
<feature type="compositionally biased region" description="Basic residues" evidence="1">
    <location>
        <begin position="373"/>
        <end position="395"/>
    </location>
</feature>
<accession>A0A9P3H8T1</accession>
<dbReference type="EMBL" id="BQFW01000006">
    <property type="protein sequence ID" value="GJJ72276.1"/>
    <property type="molecule type" value="Genomic_DNA"/>
</dbReference>
<feature type="compositionally biased region" description="Basic and acidic residues" evidence="1">
    <location>
        <begin position="353"/>
        <end position="366"/>
    </location>
</feature>
<sequence>MQQPSREEPQNKEAGSARRQSHQNLLDGNGISNTSTERQVETTDRPLQRSELGLNSDERTEKAVRFSPSLSDVAVVDTMDGEVQLRMVCEHKVEERPGNPEPCWSLAPSLMANSDDTEVPATEKSAPPPGSSSLAVVPVHDGPSFAEVAGSRDQPALELEQEHAFTADKPNSDKTFAQAAESLPSAVQDREYFVRSHYQANEVTATSEENKDDSKTFAQAAAEGTAGAKGESLENGKATEESADGPLPIDPKAAVSFGLVAGDQHEKIETRGEQERMDVVDEDSSAKTSAEATAATATKESLELDPEATTITSSSSLLVAEDGDRPHFDASTPWSPASNKVEPPSPGSSAAGHDSDEDHHSEHSDDTSESAGRKSKNRGLKKTNKKNKNRKRREKSKMDKAASRCQSDPSTSSTGTSSKTPSAVEEDNNERSKEGKVILTVAELLNSGVGDSYSSTSSTTAVTDRDLGADNKIESKGE</sequence>
<name>A0A9P3H8T1_9FUNG</name>
<comment type="caution">
    <text evidence="2">The sequence shown here is derived from an EMBL/GenBank/DDBJ whole genome shotgun (WGS) entry which is preliminary data.</text>
</comment>
<feature type="compositionally biased region" description="Low complexity" evidence="1">
    <location>
        <begin position="447"/>
        <end position="462"/>
    </location>
</feature>
<feature type="compositionally biased region" description="Basic and acidic residues" evidence="1">
    <location>
        <begin position="231"/>
        <end position="240"/>
    </location>
</feature>
<feature type="compositionally biased region" description="Basic and acidic residues" evidence="1">
    <location>
        <begin position="263"/>
        <end position="279"/>
    </location>
</feature>
<feature type="compositionally biased region" description="Low complexity" evidence="1">
    <location>
        <begin position="218"/>
        <end position="230"/>
    </location>
</feature>
<feature type="region of interest" description="Disordered" evidence="1">
    <location>
        <begin position="93"/>
        <end position="138"/>
    </location>
</feature>
<organism evidence="2 3">
    <name type="scientific">Entomortierella parvispora</name>
    <dbReference type="NCBI Taxonomy" id="205924"/>
    <lineage>
        <taxon>Eukaryota</taxon>
        <taxon>Fungi</taxon>
        <taxon>Fungi incertae sedis</taxon>
        <taxon>Mucoromycota</taxon>
        <taxon>Mortierellomycotina</taxon>
        <taxon>Mortierellomycetes</taxon>
        <taxon>Mortierellales</taxon>
        <taxon>Mortierellaceae</taxon>
        <taxon>Entomortierella</taxon>
    </lineage>
</organism>